<comment type="similarity">
    <text evidence="2 14">Belongs to the trans-sulfuration enzymes family.</text>
</comment>
<dbReference type="InterPro" id="IPR015422">
    <property type="entry name" value="PyrdxlP-dep_Trfase_small"/>
</dbReference>
<evidence type="ECO:0000256" key="5">
    <source>
        <dbReference type="ARBA" id="ARBA00046315"/>
    </source>
</evidence>
<dbReference type="PATRIC" id="fig|1266845.5.peg.429"/>
<feature type="modified residue" description="N6-(pyridoxal phosphate)lysine" evidence="13">
    <location>
        <position position="198"/>
    </location>
</feature>
<dbReference type="Proteomes" id="UP000017469">
    <property type="component" value="Chromosome"/>
</dbReference>
<evidence type="ECO:0000256" key="7">
    <source>
        <dbReference type="ARBA" id="ARBA00047517"/>
    </source>
</evidence>
<evidence type="ECO:0000256" key="12">
    <source>
        <dbReference type="ARBA" id="ARBA00083175"/>
    </source>
</evidence>
<dbReference type="GO" id="GO:0005737">
    <property type="term" value="C:cytoplasm"/>
    <property type="evidence" value="ECO:0007669"/>
    <property type="project" value="TreeGrafter"/>
</dbReference>
<comment type="catalytic activity">
    <reaction evidence="7">
        <text>L,L-cystathionine + H2O = L-homocysteine + pyruvate + NH4(+)</text>
        <dbReference type="Rhea" id="RHEA:13965"/>
        <dbReference type="ChEBI" id="CHEBI:15361"/>
        <dbReference type="ChEBI" id="CHEBI:15377"/>
        <dbReference type="ChEBI" id="CHEBI:28938"/>
        <dbReference type="ChEBI" id="CHEBI:58161"/>
        <dbReference type="ChEBI" id="CHEBI:58199"/>
    </reaction>
</comment>
<dbReference type="FunFam" id="3.40.640.10:FF:000009">
    <property type="entry name" value="Cystathionine gamma-synthase homolog"/>
    <property type="match status" value="1"/>
</dbReference>
<evidence type="ECO:0000256" key="11">
    <source>
        <dbReference type="ARBA" id="ARBA00082255"/>
    </source>
</evidence>
<dbReference type="NCBIfam" id="NF004821">
    <property type="entry name" value="PRK06176.1"/>
    <property type="match status" value="1"/>
</dbReference>
<evidence type="ECO:0000256" key="13">
    <source>
        <dbReference type="PIRSR" id="PIRSR001434-2"/>
    </source>
</evidence>
<keyword evidence="15" id="KW-0456">Lyase</keyword>
<evidence type="ECO:0000256" key="1">
    <source>
        <dbReference type="ARBA" id="ARBA00001933"/>
    </source>
</evidence>
<comment type="cofactor">
    <cofactor evidence="1 14">
        <name>pyridoxal 5'-phosphate</name>
        <dbReference type="ChEBI" id="CHEBI:597326"/>
    </cofactor>
</comment>
<dbReference type="NCBIfam" id="NF005810">
    <property type="entry name" value="PRK07671.1"/>
    <property type="match status" value="1"/>
</dbReference>
<dbReference type="GO" id="GO:0047804">
    <property type="term" value="F:cysteine-S-conjugate beta-lyase activity"/>
    <property type="evidence" value="ECO:0007669"/>
    <property type="project" value="UniProtKB-EC"/>
</dbReference>
<dbReference type="GO" id="GO:0030170">
    <property type="term" value="F:pyridoxal phosphate binding"/>
    <property type="evidence" value="ECO:0007669"/>
    <property type="project" value="InterPro"/>
</dbReference>
<keyword evidence="15" id="KW-0808">Transferase</keyword>
<dbReference type="PANTHER" id="PTHR11808">
    <property type="entry name" value="TRANS-SULFURATION ENZYME FAMILY MEMBER"/>
    <property type="match status" value="1"/>
</dbReference>
<dbReference type="SUPFAM" id="SSF53383">
    <property type="entry name" value="PLP-dependent transferases"/>
    <property type="match status" value="1"/>
</dbReference>
<keyword evidence="4 13" id="KW-0663">Pyridoxal phosphate</keyword>
<sequence length="388" mass="42384">MLKMKMKTKLIHGGISHDEATGSVNVPIHQTSTYKQEKVGKHKGYEYSRTGNPTRFAVEELIKDLEEGVRGFAFASGSAGTHTVMSLFSKGDHIIVGDDVYGGTYRLMNKVLVHLGITFTTVDTSDLSTIEPAIRPETKAIFLETPTNPLLKITDITEVARIVKKHNIITIVDNTFATPYHQRPLTLGADIVVHSASKYLGGHSDIVAGLVTTNNEVIADKIGFLQNAIGGILGPQDSWILQRGIKTLGIRMEEHEKNALEIVHYLVNHPSIEKVYYPGLESHPGHEIAKKQASGFGGMISFDLKAGYSAETFVEKLKLITLAESLGAVESLVEIPALMTHGSIPKDVRVKSGINNELIRLSVGLEDVEDLIEDLDQALVFVAKNKGE</sequence>
<comment type="catalytic activity">
    <reaction evidence="8">
        <text>an S-substituted L-cysteine + H2O = a thiol + pyruvate + NH4(+)</text>
        <dbReference type="Rhea" id="RHEA:18121"/>
        <dbReference type="ChEBI" id="CHEBI:15361"/>
        <dbReference type="ChEBI" id="CHEBI:15377"/>
        <dbReference type="ChEBI" id="CHEBI:28938"/>
        <dbReference type="ChEBI" id="CHEBI:29256"/>
        <dbReference type="ChEBI" id="CHEBI:58717"/>
        <dbReference type="EC" id="4.4.1.13"/>
    </reaction>
</comment>
<dbReference type="FunFam" id="3.90.1150.10:FF:000008">
    <property type="entry name" value="Cystathionine gamma-synthase"/>
    <property type="match status" value="1"/>
</dbReference>
<evidence type="ECO:0000256" key="2">
    <source>
        <dbReference type="ARBA" id="ARBA00009077"/>
    </source>
</evidence>
<protein>
    <recommendedName>
        <fullName evidence="10">Cystathionine beta-lyase</fullName>
        <ecNumber evidence="3">4.4.1.13</ecNumber>
    </recommendedName>
    <alternativeName>
        <fullName evidence="11">Beta-cystathionase</fullName>
    </alternativeName>
    <alternativeName>
        <fullName evidence="12">Cysteine lyase</fullName>
    </alternativeName>
    <alternativeName>
        <fullName evidence="6">Cysteine-S-conjugate beta-lyase</fullName>
    </alternativeName>
</protein>
<dbReference type="AlphaFoldDB" id="U5S7K0"/>
<evidence type="ECO:0000256" key="14">
    <source>
        <dbReference type="RuleBase" id="RU362118"/>
    </source>
</evidence>
<dbReference type="Pfam" id="PF01053">
    <property type="entry name" value="Cys_Met_Meta_PP"/>
    <property type="match status" value="1"/>
</dbReference>
<dbReference type="InterPro" id="IPR015424">
    <property type="entry name" value="PyrdxlP-dep_Trfase"/>
</dbReference>
<dbReference type="GO" id="GO:0004123">
    <property type="term" value="F:cystathionine gamma-lyase activity"/>
    <property type="evidence" value="ECO:0007669"/>
    <property type="project" value="TreeGrafter"/>
</dbReference>
<evidence type="ECO:0000256" key="4">
    <source>
        <dbReference type="ARBA" id="ARBA00022898"/>
    </source>
</evidence>
<dbReference type="GO" id="GO:0019346">
    <property type="term" value="P:transsulfuration"/>
    <property type="evidence" value="ECO:0007669"/>
    <property type="project" value="InterPro"/>
</dbReference>
<comment type="function">
    <text evidence="9">The enzymatic degradation of amino acids in cheese is believed to generate aroma compounds and therefore to be essential for flavor development. Cystathionine beta-lyase (CBL) can convert cystathionine to homocysteine but is also able to catalyze an alpha, gamma elimination. With methionine as a substrate, it produces volatile sulfur compounds which are important for flavor formation in Gouda cheese.</text>
</comment>
<evidence type="ECO:0000313" key="15">
    <source>
        <dbReference type="EMBL" id="AGY81170.1"/>
    </source>
</evidence>
<dbReference type="KEGG" id="caw:Q783_02435"/>
<dbReference type="EC" id="4.4.1.13" evidence="3"/>
<evidence type="ECO:0000256" key="6">
    <source>
        <dbReference type="ARBA" id="ARBA00047213"/>
    </source>
</evidence>
<evidence type="ECO:0000256" key="10">
    <source>
        <dbReference type="ARBA" id="ARBA00072331"/>
    </source>
</evidence>
<name>U5S7K0_9LACT</name>
<dbReference type="EMBL" id="CP006812">
    <property type="protein sequence ID" value="AGY81170.1"/>
    <property type="molecule type" value="Genomic_DNA"/>
</dbReference>
<reference evidence="15 16" key="1">
    <citation type="journal article" date="2013" name="Genome Announc.">
        <title>Complete Genome Sequence of Carnobacterium gilichinskyi Strain WN1359T (DSM 27470T).</title>
        <authorList>
            <person name="Leonard M.T."/>
            <person name="Panayotova N."/>
            <person name="Farmerie W.G."/>
            <person name="Triplett E.W."/>
            <person name="Nicholson W.L."/>
        </authorList>
    </citation>
    <scope>NUCLEOTIDE SEQUENCE [LARGE SCALE GENOMIC DNA]</scope>
    <source>
        <strain evidence="15 16">WN1359</strain>
    </source>
</reference>
<evidence type="ECO:0000256" key="3">
    <source>
        <dbReference type="ARBA" id="ARBA00012224"/>
    </source>
</evidence>
<dbReference type="PANTHER" id="PTHR11808:SF15">
    <property type="entry name" value="CYSTATHIONINE GAMMA-LYASE"/>
    <property type="match status" value="1"/>
</dbReference>
<organism evidence="15 16">
    <name type="scientific">Carnobacterium inhibens subsp. gilichinskyi</name>
    <dbReference type="NCBI Taxonomy" id="1266845"/>
    <lineage>
        <taxon>Bacteria</taxon>
        <taxon>Bacillati</taxon>
        <taxon>Bacillota</taxon>
        <taxon>Bacilli</taxon>
        <taxon>Lactobacillales</taxon>
        <taxon>Carnobacteriaceae</taxon>
        <taxon>Carnobacterium</taxon>
    </lineage>
</organism>
<accession>U5S7K0</accession>
<gene>
    <name evidence="15" type="ORF">Q783_02435</name>
</gene>
<evidence type="ECO:0000313" key="16">
    <source>
        <dbReference type="Proteomes" id="UP000017469"/>
    </source>
</evidence>
<evidence type="ECO:0000256" key="9">
    <source>
        <dbReference type="ARBA" id="ARBA00054844"/>
    </source>
</evidence>
<dbReference type="Gene3D" id="3.40.640.10">
    <property type="entry name" value="Type I PLP-dependent aspartate aminotransferase-like (Major domain)"/>
    <property type="match status" value="1"/>
</dbReference>
<proteinExistence type="inferred from homology"/>
<evidence type="ECO:0000256" key="8">
    <source>
        <dbReference type="ARBA" id="ARBA00047625"/>
    </source>
</evidence>
<dbReference type="CDD" id="cd00614">
    <property type="entry name" value="CGS_like"/>
    <property type="match status" value="1"/>
</dbReference>
<dbReference type="eggNOG" id="COG0626">
    <property type="taxonomic scope" value="Bacteria"/>
</dbReference>
<dbReference type="InterPro" id="IPR000277">
    <property type="entry name" value="Cys/Met-Metab_PyrdxlP-dep_enz"/>
</dbReference>
<dbReference type="Gene3D" id="3.90.1150.10">
    <property type="entry name" value="Aspartate Aminotransferase, domain 1"/>
    <property type="match status" value="1"/>
</dbReference>
<dbReference type="PIRSF" id="PIRSF001434">
    <property type="entry name" value="CGS"/>
    <property type="match status" value="1"/>
</dbReference>
<dbReference type="GO" id="GO:0019343">
    <property type="term" value="P:cysteine biosynthetic process via cystathionine"/>
    <property type="evidence" value="ECO:0007669"/>
    <property type="project" value="TreeGrafter"/>
</dbReference>
<dbReference type="HOGENOM" id="CLU_018986_2_0_9"/>
<dbReference type="STRING" id="1266845.Q783_02435"/>
<dbReference type="InterPro" id="IPR015421">
    <property type="entry name" value="PyrdxlP-dep_Trfase_major"/>
</dbReference>
<comment type="pathway">
    <text evidence="5">Amino-acid biosynthesis; L-methionine biosynthesis via de novo pathway; L-homocysteine from L-cystathionine: step 1/1.</text>
</comment>
<dbReference type="GO" id="GO:0003962">
    <property type="term" value="F:cystathionine gamma-synthase activity"/>
    <property type="evidence" value="ECO:0007669"/>
    <property type="project" value="TreeGrafter"/>
</dbReference>